<dbReference type="InterPro" id="IPR001433">
    <property type="entry name" value="OxRdtase_FAD/NAD-bd"/>
</dbReference>
<comment type="caution">
    <text evidence="10">The sequence shown here is derived from an EMBL/GenBank/DDBJ whole genome shotgun (WGS) entry which is preliminary data.</text>
</comment>
<evidence type="ECO:0000256" key="8">
    <source>
        <dbReference type="ARBA" id="ARBA00023014"/>
    </source>
</evidence>
<accession>A0ABS3CLR2</accession>
<dbReference type="Pfam" id="PF08022">
    <property type="entry name" value="FAD_binding_8"/>
    <property type="match status" value="1"/>
</dbReference>
<keyword evidence="8" id="KW-0411">Iron-sulfur</keyword>
<evidence type="ECO:0000256" key="2">
    <source>
        <dbReference type="ARBA" id="ARBA00022630"/>
    </source>
</evidence>
<dbReference type="InterPro" id="IPR039261">
    <property type="entry name" value="FNR_nucleotide-bd"/>
</dbReference>
<evidence type="ECO:0000256" key="5">
    <source>
        <dbReference type="ARBA" id="ARBA00022827"/>
    </source>
</evidence>
<keyword evidence="2" id="KW-0285">Flavoprotein</keyword>
<dbReference type="InterPro" id="IPR050415">
    <property type="entry name" value="MRET"/>
</dbReference>
<dbReference type="InterPro" id="IPR013112">
    <property type="entry name" value="FAD-bd_8"/>
</dbReference>
<evidence type="ECO:0000256" key="1">
    <source>
        <dbReference type="ARBA" id="ARBA00001974"/>
    </source>
</evidence>
<keyword evidence="11" id="KW-1185">Reference proteome</keyword>
<keyword evidence="3" id="KW-0001">2Fe-2S</keyword>
<dbReference type="Proteomes" id="UP000664480">
    <property type="component" value="Unassembled WGS sequence"/>
</dbReference>
<keyword evidence="7" id="KW-0408">Iron</keyword>
<dbReference type="PANTHER" id="PTHR47354">
    <property type="entry name" value="NADH OXIDOREDUCTASE HCR"/>
    <property type="match status" value="1"/>
</dbReference>
<evidence type="ECO:0000259" key="9">
    <source>
        <dbReference type="PROSITE" id="PS51384"/>
    </source>
</evidence>
<dbReference type="SUPFAM" id="SSF52343">
    <property type="entry name" value="Ferredoxin reductase-like, C-terminal NADP-linked domain"/>
    <property type="match status" value="1"/>
</dbReference>
<protein>
    <submittedName>
        <fullName evidence="10">Flavodoxin reductase</fullName>
    </submittedName>
</protein>
<dbReference type="Gene3D" id="2.40.30.10">
    <property type="entry name" value="Translation factors"/>
    <property type="match status" value="1"/>
</dbReference>
<sequence length="221" mass="24750">MDYTVKIKSIKVLTHDVKSYVVEKPKGYSFVPGQATEVAINKNEWRGEKRPFTFTALPDADHLEFVIKSYSDHDGVTNQLDQLEEGDELILGDAWGAIQYHGKGAFIAGGAGVTPFVGIFRHLEAKGEVPGNKLFFANKTSKDVILEDYFQRILGNEFVSILEKEEKAGHEYGRIDKAFLKEHISDFSQEFYVCGPDPMVKTISKSLEELGANPDAIIFEK</sequence>
<dbReference type="PRINTS" id="PR00410">
    <property type="entry name" value="PHEHYDRXLASE"/>
</dbReference>
<gene>
    <name evidence="10" type="ORF">J0A69_21185</name>
</gene>
<proteinExistence type="predicted"/>
<dbReference type="SUPFAM" id="SSF63380">
    <property type="entry name" value="Riboflavin synthase domain-like"/>
    <property type="match status" value="1"/>
</dbReference>
<organism evidence="10 11">
    <name type="scientific">Algoriphagus pacificus</name>
    <dbReference type="NCBI Taxonomy" id="2811234"/>
    <lineage>
        <taxon>Bacteria</taxon>
        <taxon>Pseudomonadati</taxon>
        <taxon>Bacteroidota</taxon>
        <taxon>Cytophagia</taxon>
        <taxon>Cytophagales</taxon>
        <taxon>Cyclobacteriaceae</taxon>
        <taxon>Algoriphagus</taxon>
    </lineage>
</organism>
<comment type="cofactor">
    <cofactor evidence="1">
        <name>FAD</name>
        <dbReference type="ChEBI" id="CHEBI:57692"/>
    </cofactor>
</comment>
<reference evidence="10 11" key="1">
    <citation type="submission" date="2021-03" db="EMBL/GenBank/DDBJ databases">
        <title>novel species isolated from a fishpond in China.</title>
        <authorList>
            <person name="Lu H."/>
            <person name="Cai Z."/>
        </authorList>
    </citation>
    <scope>NUCLEOTIDE SEQUENCE [LARGE SCALE GENOMIC DNA]</scope>
    <source>
        <strain evidence="10 11">YJ13C</strain>
    </source>
</reference>
<dbReference type="InterPro" id="IPR017927">
    <property type="entry name" value="FAD-bd_FR_type"/>
</dbReference>
<evidence type="ECO:0000256" key="4">
    <source>
        <dbReference type="ARBA" id="ARBA00022723"/>
    </source>
</evidence>
<evidence type="ECO:0000256" key="7">
    <source>
        <dbReference type="ARBA" id="ARBA00023004"/>
    </source>
</evidence>
<keyword evidence="6" id="KW-0560">Oxidoreductase</keyword>
<evidence type="ECO:0000313" key="10">
    <source>
        <dbReference type="EMBL" id="MBN7817967.1"/>
    </source>
</evidence>
<evidence type="ECO:0000256" key="3">
    <source>
        <dbReference type="ARBA" id="ARBA00022714"/>
    </source>
</evidence>
<feature type="domain" description="FAD-binding FR-type" evidence="9">
    <location>
        <begin position="1"/>
        <end position="101"/>
    </location>
</feature>
<dbReference type="PANTHER" id="PTHR47354:SF8">
    <property type="entry name" value="1,2-PHENYLACETYL-COA EPOXIDASE, SUBUNIT E"/>
    <property type="match status" value="1"/>
</dbReference>
<dbReference type="RefSeq" id="WP_206588634.1">
    <property type="nucleotide sequence ID" value="NZ_JAFKCU010000008.1"/>
</dbReference>
<dbReference type="EMBL" id="JAFKCU010000008">
    <property type="protein sequence ID" value="MBN7817967.1"/>
    <property type="molecule type" value="Genomic_DNA"/>
</dbReference>
<keyword evidence="5" id="KW-0274">FAD</keyword>
<dbReference type="CDD" id="cd06196">
    <property type="entry name" value="FNR_like_1"/>
    <property type="match status" value="1"/>
</dbReference>
<keyword evidence="4" id="KW-0479">Metal-binding</keyword>
<evidence type="ECO:0000256" key="6">
    <source>
        <dbReference type="ARBA" id="ARBA00023002"/>
    </source>
</evidence>
<dbReference type="Pfam" id="PF00175">
    <property type="entry name" value="NAD_binding_1"/>
    <property type="match status" value="1"/>
</dbReference>
<dbReference type="InterPro" id="IPR017938">
    <property type="entry name" value="Riboflavin_synthase-like_b-brl"/>
</dbReference>
<evidence type="ECO:0000313" key="11">
    <source>
        <dbReference type="Proteomes" id="UP000664480"/>
    </source>
</evidence>
<dbReference type="Gene3D" id="3.40.50.80">
    <property type="entry name" value="Nucleotide-binding domain of ferredoxin-NADP reductase (FNR) module"/>
    <property type="match status" value="1"/>
</dbReference>
<name>A0ABS3CLR2_9BACT</name>
<dbReference type="PROSITE" id="PS51384">
    <property type="entry name" value="FAD_FR"/>
    <property type="match status" value="1"/>
</dbReference>